<evidence type="ECO:0000313" key="1">
    <source>
        <dbReference type="EMBL" id="VBB18812.1"/>
    </source>
</evidence>
<sequence length="193" mass="22093">MEVNRTNDNTLDKTQFTKLSLMTVVGEFVRSHQTKKAFHDLTVNDVETLVEFFIGESNKSGGKIMMDTLSVRYTSDNHPVIFVGQTKNPEFVTFQPTKILDRKTDNPSFVPQKDLLPRDIMGTVRVFESTSVDKCGVDVYHLKEKRENVIATYRPDKGFGYVCEHVKDSSEYGKLYLTLLLKPCMGFAMYKQD</sequence>
<name>A0A5K0UB46_9VIRU</name>
<gene>
    <name evidence="1" type="ORF">YASMINEVIRUS_1344</name>
</gene>
<proteinExistence type="predicted"/>
<comment type="caution">
    <text evidence="1">The sequence shown here is derived from an EMBL/GenBank/DDBJ whole genome shotgun (WGS) entry which is preliminary data.</text>
</comment>
<keyword evidence="2" id="KW-1185">Reference proteome</keyword>
<protein>
    <submittedName>
        <fullName evidence="1">Uncharacterized protein</fullName>
    </submittedName>
</protein>
<organism evidence="1 2">
    <name type="scientific">Yasminevirus sp. GU-2018</name>
    <dbReference type="NCBI Taxonomy" id="2420051"/>
    <lineage>
        <taxon>Viruses</taxon>
        <taxon>Varidnaviria</taxon>
        <taxon>Bamfordvirae</taxon>
        <taxon>Nucleocytoviricota</taxon>
        <taxon>Megaviricetes</taxon>
        <taxon>Imitervirales</taxon>
        <taxon>Mimiviridae</taxon>
        <taxon>Klosneuvirinae</taxon>
        <taxon>Yasminevirus</taxon>
        <taxon>Yasminevirus saudimassiliense</taxon>
    </lineage>
</organism>
<reference evidence="1 2" key="1">
    <citation type="submission" date="2018-10" db="EMBL/GenBank/DDBJ databases">
        <authorList>
            <consortium name="IHU Genomes"/>
        </authorList>
    </citation>
    <scope>NUCLEOTIDE SEQUENCE [LARGE SCALE GENOMIC DNA]</scope>
    <source>
        <strain evidence="1 2">A1</strain>
    </source>
</reference>
<dbReference type="Proteomes" id="UP000594342">
    <property type="component" value="Unassembled WGS sequence"/>
</dbReference>
<evidence type="ECO:0000313" key="2">
    <source>
        <dbReference type="Proteomes" id="UP000594342"/>
    </source>
</evidence>
<dbReference type="EMBL" id="UPSH01000001">
    <property type="protein sequence ID" value="VBB18812.1"/>
    <property type="molecule type" value="Genomic_DNA"/>
</dbReference>
<accession>A0A5K0UB46</accession>